<feature type="domain" description="Ubiquitin-like protease family profile" evidence="6">
    <location>
        <begin position="305"/>
        <end position="476"/>
    </location>
</feature>
<keyword evidence="8" id="KW-1185">Reference proteome</keyword>
<dbReference type="GO" id="GO:0006508">
    <property type="term" value="P:proteolysis"/>
    <property type="evidence" value="ECO:0007669"/>
    <property type="project" value="UniProtKB-KW"/>
</dbReference>
<dbReference type="AlphaFoldDB" id="A0A1B6QG71"/>
<feature type="compositionally biased region" description="Basic residues" evidence="5">
    <location>
        <begin position="65"/>
        <end position="75"/>
    </location>
</feature>
<evidence type="ECO:0000256" key="4">
    <source>
        <dbReference type="ARBA" id="ARBA00022807"/>
    </source>
</evidence>
<dbReference type="Gramene" id="KXG36922">
    <property type="protein sequence ID" value="KXG36922"/>
    <property type="gene ID" value="SORBI_3002G413600"/>
</dbReference>
<reference evidence="7 8" key="1">
    <citation type="journal article" date="2009" name="Nature">
        <title>The Sorghum bicolor genome and the diversification of grasses.</title>
        <authorList>
            <person name="Paterson A.H."/>
            <person name="Bowers J.E."/>
            <person name="Bruggmann R."/>
            <person name="Dubchak I."/>
            <person name="Grimwood J."/>
            <person name="Gundlach H."/>
            <person name="Haberer G."/>
            <person name="Hellsten U."/>
            <person name="Mitros T."/>
            <person name="Poliakov A."/>
            <person name="Schmutz J."/>
            <person name="Spannagl M."/>
            <person name="Tang H."/>
            <person name="Wang X."/>
            <person name="Wicker T."/>
            <person name="Bharti A.K."/>
            <person name="Chapman J."/>
            <person name="Feltus F.A."/>
            <person name="Gowik U."/>
            <person name="Grigoriev I.V."/>
            <person name="Lyons E."/>
            <person name="Maher C.A."/>
            <person name="Martis M."/>
            <person name="Narechania A."/>
            <person name="Otillar R.P."/>
            <person name="Penning B.W."/>
            <person name="Salamov A.A."/>
            <person name="Wang Y."/>
            <person name="Zhang L."/>
            <person name="Carpita N.C."/>
            <person name="Freeling M."/>
            <person name="Gingle A.R."/>
            <person name="Hash C.T."/>
            <person name="Keller B."/>
            <person name="Klein P."/>
            <person name="Kresovich S."/>
            <person name="McCann M.C."/>
            <person name="Ming R."/>
            <person name="Peterson D.G."/>
            <person name="Mehboob-ur-Rahman"/>
            <person name="Ware D."/>
            <person name="Westhoff P."/>
            <person name="Mayer K.F."/>
            <person name="Messing J."/>
            <person name="Rokhsar D.S."/>
        </authorList>
    </citation>
    <scope>NUCLEOTIDE SEQUENCE [LARGE SCALE GENOMIC DNA]</scope>
    <source>
        <strain evidence="8">cv. BTx623</strain>
    </source>
</reference>
<evidence type="ECO:0000256" key="1">
    <source>
        <dbReference type="ARBA" id="ARBA00005234"/>
    </source>
</evidence>
<dbReference type="SUPFAM" id="SSF54001">
    <property type="entry name" value="Cysteine proteinases"/>
    <property type="match status" value="1"/>
</dbReference>
<sequence length="506" mass="58641">MNSAAANSCRKRRFADAHEGGSSPRRRRLTLVPNLFQVVRSFAIRTLATAPHKRRHDDATSSSRLCRRRSRHRHLSPVPFPALRPRSPRVALVTTPRRHRKLHVDDARHALFTPCRHRSRSSLLPRVRHFPVLGPFALHFLLKTGTLAPRRRRKPAEVDMGNLFSQLLGKSSSDGVSEAHTKRLDGSPEVVDLTVEPELENIDVVGRRIGDWSVPALGSSRSLEKKPMVRKALQWTKKRVGRLQESGIEKLRLAELPGPLDTTPKEDLSELFTPLSDKEEREVNTLLYNRNHSDKVVVIHEPSNIEITNDKLQCLRPRGWLNDEVINLYIELLKEREQREHNRFLKCHFFNTFFYKKLTCGIAGYDYQSVRRWTMFKRLGYELVECEKIFVPVHRNVHWCLVVINMKDKTLQYLDSLGGLGHDVLKVLTRYIVDELKDKSNLEVDPSSWVVVSESLPLQQNGWDCGMFMLKYIDFHSRGIKPCFSQEHMMYFRNRTAKEIMTLRAD</sequence>
<dbReference type="InterPro" id="IPR038765">
    <property type="entry name" value="Papain-like_cys_pep_sf"/>
</dbReference>
<dbReference type="Pfam" id="PF02902">
    <property type="entry name" value="Peptidase_C48"/>
    <property type="match status" value="1"/>
</dbReference>
<dbReference type="eggNOG" id="KOG0778">
    <property type="taxonomic scope" value="Eukaryota"/>
</dbReference>
<comment type="similarity">
    <text evidence="1">Belongs to the peptidase C48 family.</text>
</comment>
<dbReference type="PANTHER" id="PTHR12606:SF103">
    <property type="entry name" value="OS04G0639700 PROTEIN"/>
    <property type="match status" value="1"/>
</dbReference>
<keyword evidence="2" id="KW-0645">Protease</keyword>
<dbReference type="Gene3D" id="3.40.395.10">
    <property type="entry name" value="Adenoviral Proteinase, Chain A"/>
    <property type="match status" value="1"/>
</dbReference>
<name>A0A1B6QG71_SORBI</name>
<evidence type="ECO:0000256" key="5">
    <source>
        <dbReference type="SAM" id="MobiDB-lite"/>
    </source>
</evidence>
<reference evidence="8" key="2">
    <citation type="journal article" date="2018" name="Plant J.">
        <title>The Sorghum bicolor reference genome: improved assembly, gene annotations, a transcriptome atlas, and signatures of genome organization.</title>
        <authorList>
            <person name="McCormick R.F."/>
            <person name="Truong S.K."/>
            <person name="Sreedasyam A."/>
            <person name="Jenkins J."/>
            <person name="Shu S."/>
            <person name="Sims D."/>
            <person name="Kennedy M."/>
            <person name="Amirebrahimi M."/>
            <person name="Weers B.D."/>
            <person name="McKinley B."/>
            <person name="Mattison A."/>
            <person name="Morishige D.T."/>
            <person name="Grimwood J."/>
            <person name="Schmutz J."/>
            <person name="Mullet J.E."/>
        </authorList>
    </citation>
    <scope>NUCLEOTIDE SEQUENCE [LARGE SCALE GENOMIC DNA]</scope>
    <source>
        <strain evidence="8">cv. BTx623</strain>
    </source>
</reference>
<dbReference type="InterPro" id="IPR003653">
    <property type="entry name" value="Peptidase_C48_C"/>
</dbReference>
<evidence type="ECO:0000256" key="3">
    <source>
        <dbReference type="ARBA" id="ARBA00022801"/>
    </source>
</evidence>
<evidence type="ECO:0000313" key="8">
    <source>
        <dbReference type="Proteomes" id="UP000000768"/>
    </source>
</evidence>
<evidence type="ECO:0000313" key="7">
    <source>
        <dbReference type="EMBL" id="KXG36922.1"/>
    </source>
</evidence>
<dbReference type="InParanoid" id="A0A1B6QG71"/>
<protein>
    <recommendedName>
        <fullName evidence="6">Ubiquitin-like protease family profile domain-containing protein</fullName>
    </recommendedName>
</protein>
<dbReference type="PANTHER" id="PTHR12606">
    <property type="entry name" value="SENTRIN/SUMO-SPECIFIC PROTEASE"/>
    <property type="match status" value="1"/>
</dbReference>
<dbReference type="GO" id="GO:0016926">
    <property type="term" value="P:protein desumoylation"/>
    <property type="evidence" value="ECO:0000318"/>
    <property type="project" value="GO_Central"/>
</dbReference>
<feature type="region of interest" description="Disordered" evidence="5">
    <location>
        <begin position="1"/>
        <end position="26"/>
    </location>
</feature>
<evidence type="ECO:0000259" key="6">
    <source>
        <dbReference type="PROSITE" id="PS50600"/>
    </source>
</evidence>
<gene>
    <name evidence="7" type="ORF">SORBI_3002G413600</name>
</gene>
<feature type="region of interest" description="Disordered" evidence="5">
    <location>
        <begin position="50"/>
        <end position="83"/>
    </location>
</feature>
<dbReference type="STRING" id="4558.A0A1B6QG71"/>
<dbReference type="PROSITE" id="PS50600">
    <property type="entry name" value="ULP_PROTEASE"/>
    <property type="match status" value="1"/>
</dbReference>
<dbReference type="GO" id="GO:0005634">
    <property type="term" value="C:nucleus"/>
    <property type="evidence" value="ECO:0000318"/>
    <property type="project" value="GO_Central"/>
</dbReference>
<accession>A0A1B6QG71</accession>
<dbReference type="GO" id="GO:0016929">
    <property type="term" value="F:deSUMOylase activity"/>
    <property type="evidence" value="ECO:0000318"/>
    <property type="project" value="GO_Central"/>
</dbReference>
<dbReference type="EMBL" id="CM000761">
    <property type="protein sequence ID" value="KXG36922.1"/>
    <property type="molecule type" value="Genomic_DNA"/>
</dbReference>
<dbReference type="ExpressionAtlas" id="A0A1B6QG71">
    <property type="expression patterns" value="baseline and differential"/>
</dbReference>
<dbReference type="Proteomes" id="UP000000768">
    <property type="component" value="Chromosome 2"/>
</dbReference>
<proteinExistence type="inferred from homology"/>
<keyword evidence="4" id="KW-0788">Thiol protease</keyword>
<organism evidence="7 8">
    <name type="scientific">Sorghum bicolor</name>
    <name type="common">Sorghum</name>
    <name type="synonym">Sorghum vulgare</name>
    <dbReference type="NCBI Taxonomy" id="4558"/>
    <lineage>
        <taxon>Eukaryota</taxon>
        <taxon>Viridiplantae</taxon>
        <taxon>Streptophyta</taxon>
        <taxon>Embryophyta</taxon>
        <taxon>Tracheophyta</taxon>
        <taxon>Spermatophyta</taxon>
        <taxon>Magnoliopsida</taxon>
        <taxon>Liliopsida</taxon>
        <taxon>Poales</taxon>
        <taxon>Poaceae</taxon>
        <taxon>PACMAD clade</taxon>
        <taxon>Panicoideae</taxon>
        <taxon>Andropogonodae</taxon>
        <taxon>Andropogoneae</taxon>
        <taxon>Sorghinae</taxon>
        <taxon>Sorghum</taxon>
    </lineage>
</organism>
<evidence type="ECO:0000256" key="2">
    <source>
        <dbReference type="ARBA" id="ARBA00022670"/>
    </source>
</evidence>
<keyword evidence="3" id="KW-0378">Hydrolase</keyword>